<dbReference type="RefSeq" id="XP_029647571.1">
    <property type="nucleotide sequence ID" value="XM_029791711.2"/>
</dbReference>
<keyword evidence="2" id="KW-0479">Metal-binding</keyword>
<feature type="compositionally biased region" description="Basic and acidic residues" evidence="11">
    <location>
        <begin position="185"/>
        <end position="211"/>
    </location>
</feature>
<organism evidence="13 14">
    <name type="scientific">Octopus sinensis</name>
    <name type="common">East Asian common octopus</name>
    <dbReference type="NCBI Taxonomy" id="2607531"/>
    <lineage>
        <taxon>Eukaryota</taxon>
        <taxon>Metazoa</taxon>
        <taxon>Spiralia</taxon>
        <taxon>Lophotrochozoa</taxon>
        <taxon>Mollusca</taxon>
        <taxon>Cephalopoda</taxon>
        <taxon>Coleoidea</taxon>
        <taxon>Octopodiformes</taxon>
        <taxon>Octopoda</taxon>
        <taxon>Incirrata</taxon>
        <taxon>Octopodidae</taxon>
        <taxon>Octopus</taxon>
    </lineage>
</organism>
<evidence type="ECO:0000256" key="10">
    <source>
        <dbReference type="PROSITE-ProRule" id="PRU00042"/>
    </source>
</evidence>
<dbReference type="GO" id="GO:0000981">
    <property type="term" value="F:DNA-binding transcription factor activity, RNA polymerase II-specific"/>
    <property type="evidence" value="ECO:0007669"/>
    <property type="project" value="TreeGrafter"/>
</dbReference>
<dbReference type="InterPro" id="IPR050527">
    <property type="entry name" value="Snail/Krueppel_Znf"/>
</dbReference>
<feature type="region of interest" description="Disordered" evidence="11">
    <location>
        <begin position="667"/>
        <end position="810"/>
    </location>
</feature>
<evidence type="ECO:0000256" key="3">
    <source>
        <dbReference type="ARBA" id="ARBA00022737"/>
    </source>
</evidence>
<dbReference type="Pfam" id="PF13909">
    <property type="entry name" value="zf-H2C2_5"/>
    <property type="match status" value="1"/>
</dbReference>
<dbReference type="Pfam" id="PF00096">
    <property type="entry name" value="zf-C2H2"/>
    <property type="match status" value="3"/>
</dbReference>
<dbReference type="Gene3D" id="3.30.160.60">
    <property type="entry name" value="Classic Zinc Finger"/>
    <property type="match status" value="12"/>
</dbReference>
<feature type="compositionally biased region" description="Basic and acidic residues" evidence="11">
    <location>
        <begin position="769"/>
        <end position="781"/>
    </location>
</feature>
<feature type="domain" description="C2H2-type" evidence="12">
    <location>
        <begin position="456"/>
        <end position="484"/>
    </location>
</feature>
<keyword evidence="4 10" id="KW-0863">Zinc-finger</keyword>
<feature type="compositionally biased region" description="Polar residues" evidence="11">
    <location>
        <begin position="285"/>
        <end position="300"/>
    </location>
</feature>
<feature type="domain" description="C2H2-type" evidence="12">
    <location>
        <begin position="974"/>
        <end position="1002"/>
    </location>
</feature>
<evidence type="ECO:0000256" key="4">
    <source>
        <dbReference type="ARBA" id="ARBA00022771"/>
    </source>
</evidence>
<dbReference type="PROSITE" id="PS50157">
    <property type="entry name" value="ZINC_FINGER_C2H2_2"/>
    <property type="match status" value="11"/>
</dbReference>
<dbReference type="FunFam" id="3.30.160.60:FF:000099">
    <property type="entry name" value="Zinc finger protein 79"/>
    <property type="match status" value="1"/>
</dbReference>
<gene>
    <name evidence="14" type="primary">LOC115221511</name>
</gene>
<feature type="domain" description="C2H2-type" evidence="12">
    <location>
        <begin position="402"/>
        <end position="429"/>
    </location>
</feature>
<feature type="compositionally biased region" description="Low complexity" evidence="11">
    <location>
        <begin position="135"/>
        <end position="174"/>
    </location>
</feature>
<dbReference type="KEGG" id="osn:115221511"/>
<feature type="domain" description="C2H2-type" evidence="12">
    <location>
        <begin position="1059"/>
        <end position="1086"/>
    </location>
</feature>
<evidence type="ECO:0000256" key="2">
    <source>
        <dbReference type="ARBA" id="ARBA00022723"/>
    </source>
</evidence>
<keyword evidence="7" id="KW-0238">DNA-binding</keyword>
<dbReference type="InterPro" id="IPR013087">
    <property type="entry name" value="Znf_C2H2_type"/>
</dbReference>
<dbReference type="SUPFAM" id="SSF57667">
    <property type="entry name" value="beta-beta-alpha zinc fingers"/>
    <property type="match status" value="5"/>
</dbReference>
<keyword evidence="3" id="KW-0677">Repeat</keyword>
<accession>A0A6P7TD77</accession>
<evidence type="ECO:0000256" key="9">
    <source>
        <dbReference type="ARBA" id="ARBA00023242"/>
    </source>
</evidence>
<dbReference type="GO" id="GO:0008270">
    <property type="term" value="F:zinc ion binding"/>
    <property type="evidence" value="ECO:0007669"/>
    <property type="project" value="UniProtKB-KW"/>
</dbReference>
<feature type="region of interest" description="Disordered" evidence="11">
    <location>
        <begin position="281"/>
        <end position="300"/>
    </location>
</feature>
<evidence type="ECO:0000256" key="8">
    <source>
        <dbReference type="ARBA" id="ARBA00023163"/>
    </source>
</evidence>
<keyword evidence="9" id="KW-0539">Nucleus</keyword>
<dbReference type="PANTHER" id="PTHR24388:SF73">
    <property type="entry name" value="ZINC FINGER PROTEIN ZFAT"/>
    <property type="match status" value="1"/>
</dbReference>
<feature type="domain" description="C2H2-type" evidence="12">
    <location>
        <begin position="1003"/>
        <end position="1030"/>
    </location>
</feature>
<name>A0A6P7TD77_9MOLL</name>
<evidence type="ECO:0000256" key="11">
    <source>
        <dbReference type="SAM" id="MobiDB-lite"/>
    </source>
</evidence>
<evidence type="ECO:0000259" key="12">
    <source>
        <dbReference type="PROSITE" id="PS50157"/>
    </source>
</evidence>
<evidence type="ECO:0000313" key="13">
    <source>
        <dbReference type="Proteomes" id="UP000515154"/>
    </source>
</evidence>
<protein>
    <submittedName>
        <fullName evidence="14">Zinc finger protein ZFAT isoform X1</fullName>
    </submittedName>
</protein>
<feature type="domain" description="C2H2-type" evidence="12">
    <location>
        <begin position="1135"/>
        <end position="1158"/>
    </location>
</feature>
<dbReference type="PROSITE" id="PS00028">
    <property type="entry name" value="ZINC_FINGER_C2H2_1"/>
    <property type="match status" value="8"/>
</dbReference>
<evidence type="ECO:0000313" key="14">
    <source>
        <dbReference type="RefSeq" id="XP_029647571.1"/>
    </source>
</evidence>
<feature type="compositionally biased region" description="Polar residues" evidence="11">
    <location>
        <begin position="783"/>
        <end position="792"/>
    </location>
</feature>
<keyword evidence="5" id="KW-0862">Zinc</keyword>
<feature type="domain" description="C2H2-type" evidence="12">
    <location>
        <begin position="429"/>
        <end position="456"/>
    </location>
</feature>
<feature type="domain" description="C2H2-type" evidence="12">
    <location>
        <begin position="562"/>
        <end position="590"/>
    </location>
</feature>
<dbReference type="InterPro" id="IPR036236">
    <property type="entry name" value="Znf_C2H2_sf"/>
</dbReference>
<feature type="domain" description="C2H2-type" evidence="12">
    <location>
        <begin position="1031"/>
        <end position="1058"/>
    </location>
</feature>
<feature type="domain" description="C2H2-type" evidence="12">
    <location>
        <begin position="374"/>
        <end position="401"/>
    </location>
</feature>
<evidence type="ECO:0000256" key="5">
    <source>
        <dbReference type="ARBA" id="ARBA00022833"/>
    </source>
</evidence>
<evidence type="ECO:0000256" key="7">
    <source>
        <dbReference type="ARBA" id="ARBA00023125"/>
    </source>
</evidence>
<keyword evidence="8" id="KW-0804">Transcription</keyword>
<dbReference type="Proteomes" id="UP000515154">
    <property type="component" value="Linkage group LG18"/>
</dbReference>
<proteinExistence type="predicted"/>
<dbReference type="PANTHER" id="PTHR24388">
    <property type="entry name" value="ZINC FINGER PROTEIN"/>
    <property type="match status" value="1"/>
</dbReference>
<evidence type="ECO:0000256" key="1">
    <source>
        <dbReference type="ARBA" id="ARBA00004123"/>
    </source>
</evidence>
<feature type="compositionally biased region" description="Low complexity" evidence="11">
    <location>
        <begin position="669"/>
        <end position="683"/>
    </location>
</feature>
<dbReference type="FunFam" id="3.30.160.60:FF:000255">
    <property type="entry name" value="Zinc finger and AT-hook domain containing"/>
    <property type="match status" value="1"/>
</dbReference>
<comment type="subcellular location">
    <subcellularLocation>
        <location evidence="1">Nucleus</location>
    </subcellularLocation>
</comment>
<feature type="compositionally biased region" description="Acidic residues" evidence="11">
    <location>
        <begin position="794"/>
        <end position="805"/>
    </location>
</feature>
<evidence type="ECO:0000256" key="6">
    <source>
        <dbReference type="ARBA" id="ARBA00023015"/>
    </source>
</evidence>
<reference evidence="14" key="1">
    <citation type="submission" date="2025-08" db="UniProtKB">
        <authorList>
            <consortium name="RefSeq"/>
        </authorList>
    </citation>
    <scope>IDENTIFICATION</scope>
</reference>
<feature type="compositionally biased region" description="Basic and acidic residues" evidence="11">
    <location>
        <begin position="701"/>
        <end position="711"/>
    </location>
</feature>
<keyword evidence="13" id="KW-1185">Reference proteome</keyword>
<feature type="domain" description="C2H2-type" evidence="12">
    <location>
        <begin position="840"/>
        <end position="867"/>
    </location>
</feature>
<dbReference type="GO" id="GO:0005634">
    <property type="term" value="C:nucleus"/>
    <property type="evidence" value="ECO:0007669"/>
    <property type="project" value="UniProtKB-SubCell"/>
</dbReference>
<keyword evidence="6" id="KW-0805">Transcription regulation</keyword>
<feature type="region of interest" description="Disordered" evidence="11">
    <location>
        <begin position="130"/>
        <end position="211"/>
    </location>
</feature>
<dbReference type="FunFam" id="3.30.160.60:FF:000446">
    <property type="entry name" value="Zinc finger protein"/>
    <property type="match status" value="2"/>
</dbReference>
<sequence length="1311" mass="147490">MPLDTFICGQCQGNFNDIELFIIHKKECAPEAPEPAVDVTPEAVEVPITLNSDDSIKFADALQCTPVEESVNVGSADLLSQVAQAAMVTGENSSDTKAVVIITSPQDSNSSAAAVQPILDALNQSVNVEQLQSKTPPTVQPLATTTTTTTTTTPITAATTTTATTTTTTPSSTGESGGRRRGRPRKGEEKNVQRDAVPKEPQRLPIPEKGKDGKYHCARCKRAFPKERYFITHKCLATSDYVDISKKDVVKIEGDESEEETEVTLVKDDEEDYKLHLSEEEEEASTINPISTQQPCSVQPSGNLEVDTAVEKTKDHIQDIPVFNTEEEKMAFEQSLNVDLSGVDHMFRVHVIEQDLNENAPSAPRTGSFGLSLYSCNTCDKVFKTLSHMRLHCLIHTDLKPFKCSKCTYASNSKGNLYTHMRKHTGQFYICCKCSFKTVNKSHLLEHEATHSNVRHACEMCKKDYNTIKSLVNHIRKYHSNTRKGKEYLAKFLQGRQDRGTTVIHQCHVCNRKFKKKIDRDRHLFVHDIRDIPSVQHCELCDYSASRRIYLEKHFLKHRVIYCCAVCQDKFLSTVRLMEHINNVHSGTEENLFEQSIAASLYLPEPDDALPDQDKEFDNLPPELSAVAINNGKDSSTDTKLLITSSTDANILAAANVEEIGTVASDPLAASTGTSTSSVATTTDVEMTEVKNVEAGSSTVKTDDDLKKEESMQVDESVEEKPAKCTVNAESNTEEASASDNKLAVSSSESAMEEGSTSSDPKKSASTYLEDKTTGMTERIKLPNNSSETGENYENGEDLPAEDVDADNKSSKASDIIKRLGYRPLSLEIFQKMRQTFGHEECEFCGRLFYNRADYDPHVRTHTGDRPFQCEVCDYRAITRDNLKRHIEREHDKITFPCKECKFLATSRTQLWNHQLKHRGVSGLECPECHEKFENLKRLRNHILIKHPKMSKDEVQRITGLGHRIQRKMGRRSYKCPYCERVFIRANSELRKHIWIHEGIKPFRCPLCPHACRSKNNLQAHMLRHSNEKPFMCNDCGKAYKSKTALRWHVRSHKDGKLFKCDKCPYEATQRSHLKRHMETHDIVKRFVCHHCDYSANTLGYMKVHYTRNHKGLQYTSSNSSPVEKPNNSSDSRVYRCLSCDYLFGNLSDLKRHLKVRHHVQVQDIQTLENITASELVFQVSDEPPLYSEETNSVPAPQELDEKTASAVNILQHIIDMSQQGAFGQQQITVQSENGQMVTVNPDTIIVQEEGQEVLVSDANQELAGNQFVIQYVTPQETSQIAAGETTLDVQSTDLQDITTSTEVLQEIVQS</sequence>
<dbReference type="GO" id="GO:0000978">
    <property type="term" value="F:RNA polymerase II cis-regulatory region sequence-specific DNA binding"/>
    <property type="evidence" value="ECO:0007669"/>
    <property type="project" value="TreeGrafter"/>
</dbReference>
<feature type="compositionally biased region" description="Polar residues" evidence="11">
    <location>
        <begin position="728"/>
        <end position="767"/>
    </location>
</feature>
<dbReference type="SMART" id="SM00355">
    <property type="entry name" value="ZnF_C2H2"/>
    <property type="match status" value="17"/>
</dbReference>